<keyword evidence="3" id="KW-1185">Reference proteome</keyword>
<dbReference type="PANTHER" id="PTHR44846:SF17">
    <property type="entry name" value="GNTR-FAMILY TRANSCRIPTIONAL REGULATOR"/>
    <property type="match status" value="1"/>
</dbReference>
<dbReference type="Gene3D" id="3.40.1410.10">
    <property type="entry name" value="Chorismate lyase-like"/>
    <property type="match status" value="1"/>
</dbReference>
<dbReference type="GO" id="GO:0003677">
    <property type="term" value="F:DNA binding"/>
    <property type="evidence" value="ECO:0007669"/>
    <property type="project" value="InterPro"/>
</dbReference>
<gene>
    <name evidence="2" type="ORF">DFJ69_3385</name>
</gene>
<evidence type="ECO:0000313" key="3">
    <source>
        <dbReference type="Proteomes" id="UP000256661"/>
    </source>
</evidence>
<accession>A0A3D9SPL2</accession>
<name>A0A3D9SPL2_9ACTN</name>
<comment type="caution">
    <text evidence="2">The sequence shown here is derived from an EMBL/GenBank/DDBJ whole genome shotgun (WGS) entry which is preliminary data.</text>
</comment>
<dbReference type="InterPro" id="IPR011663">
    <property type="entry name" value="UTRA"/>
</dbReference>
<evidence type="ECO:0000313" key="2">
    <source>
        <dbReference type="EMBL" id="REE97906.1"/>
    </source>
</evidence>
<dbReference type="Pfam" id="PF07702">
    <property type="entry name" value="UTRA"/>
    <property type="match status" value="1"/>
</dbReference>
<dbReference type="GO" id="GO:0045892">
    <property type="term" value="P:negative regulation of DNA-templated transcription"/>
    <property type="evidence" value="ECO:0007669"/>
    <property type="project" value="TreeGrafter"/>
</dbReference>
<feature type="domain" description="UbiC transcription regulator-associated" evidence="1">
    <location>
        <begin position="31"/>
        <end position="171"/>
    </location>
</feature>
<evidence type="ECO:0000259" key="1">
    <source>
        <dbReference type="SMART" id="SM00866"/>
    </source>
</evidence>
<dbReference type="SMART" id="SM00866">
    <property type="entry name" value="UTRA"/>
    <property type="match status" value="1"/>
</dbReference>
<dbReference type="OrthoDB" id="3214900at2"/>
<dbReference type="InterPro" id="IPR028978">
    <property type="entry name" value="Chorismate_lyase_/UTRA_dom_sf"/>
</dbReference>
<reference evidence="2 3" key="1">
    <citation type="submission" date="2018-08" db="EMBL/GenBank/DDBJ databases">
        <title>Sequencing the genomes of 1000 actinobacteria strains.</title>
        <authorList>
            <person name="Klenk H.-P."/>
        </authorList>
    </citation>
    <scope>NUCLEOTIDE SEQUENCE [LARGE SCALE GENOMIC DNA]</scope>
    <source>
        <strain evidence="2 3">DSM 43927</strain>
    </source>
</reference>
<dbReference type="RefSeq" id="WP_116023430.1">
    <property type="nucleotide sequence ID" value="NZ_QTTT01000001.1"/>
</dbReference>
<dbReference type="InterPro" id="IPR050679">
    <property type="entry name" value="Bact_HTH_transcr_reg"/>
</dbReference>
<dbReference type="SUPFAM" id="SSF64288">
    <property type="entry name" value="Chorismate lyase-like"/>
    <property type="match status" value="1"/>
</dbReference>
<dbReference type="PANTHER" id="PTHR44846">
    <property type="entry name" value="MANNOSYL-D-GLYCERATE TRANSPORT/METABOLISM SYSTEM REPRESSOR MNGR-RELATED"/>
    <property type="match status" value="1"/>
</dbReference>
<organism evidence="2 3">
    <name type="scientific">Thermomonospora umbrina</name>
    <dbReference type="NCBI Taxonomy" id="111806"/>
    <lineage>
        <taxon>Bacteria</taxon>
        <taxon>Bacillati</taxon>
        <taxon>Actinomycetota</taxon>
        <taxon>Actinomycetes</taxon>
        <taxon>Streptosporangiales</taxon>
        <taxon>Thermomonosporaceae</taxon>
        <taxon>Thermomonospora</taxon>
    </lineage>
</organism>
<dbReference type="Proteomes" id="UP000256661">
    <property type="component" value="Unassembled WGS sequence"/>
</dbReference>
<dbReference type="AlphaFoldDB" id="A0A3D9SPL2"/>
<dbReference type="EMBL" id="QTTT01000001">
    <property type="protein sequence ID" value="REE97906.1"/>
    <property type="molecule type" value="Genomic_DNA"/>
</dbReference>
<protein>
    <submittedName>
        <fullName evidence="2">GntR family transcriptional regulator</fullName>
    </submittedName>
</protein>
<proteinExistence type="predicted"/>
<sequence length="181" mass="20366">MSPRISRNAMLRYRKDSRERARGAFDYEVRQLGMEPRSDLTVGRVAPPAEVAEILGTEAGQEVVVRSRRMFADAVPVQIAPSYIPLDIAAGTVLEEPDQGPGGMVSRMAELGYRQVRMSERITVRPPGEDEAQFLQMSADQRVYVITHVGWTADDRPVEVCVHVMPTHLWTLDYEWNVDPA</sequence>